<sequence>MKKIYRVKKEKEYQRVFHQGKSIANRQVVVYVYPKPGQDHFRVGLSVSKKLGNAVVRNQIKRYLRQALHELEAAIKPDIDFLLIARQDIRGRSVEQVKESLIHVMKLANIIDVTQIKQSPGGQHAKKSK</sequence>
<dbReference type="OrthoDB" id="9810867at2"/>
<dbReference type="InterPro" id="IPR014721">
    <property type="entry name" value="Ribsml_uS5_D2-typ_fold_subgr"/>
</dbReference>
<dbReference type="HAMAP" id="MF_00227">
    <property type="entry name" value="RNase_P"/>
    <property type="match status" value="1"/>
</dbReference>
<dbReference type="GO" id="GO:0030677">
    <property type="term" value="C:ribonuclease P complex"/>
    <property type="evidence" value="ECO:0007669"/>
    <property type="project" value="TreeGrafter"/>
</dbReference>
<name>H3NIK1_9LACT</name>
<dbReference type="eggNOG" id="COG0594">
    <property type="taxonomic scope" value="Bacteria"/>
</dbReference>
<protein>
    <recommendedName>
        <fullName evidence="7 8">Ribonuclease P protein component</fullName>
        <shortName evidence="7">RNase P protein</shortName>
        <shortName evidence="7">RNaseP protein</shortName>
        <ecNumber evidence="7 8">3.1.26.5</ecNumber>
    </recommendedName>
    <alternativeName>
        <fullName evidence="7">Protein C5</fullName>
    </alternativeName>
</protein>
<dbReference type="FunFam" id="3.30.230.10:FF:000021">
    <property type="entry name" value="Ribonuclease P protein component"/>
    <property type="match status" value="1"/>
</dbReference>
<keyword evidence="4 7" id="KW-0255">Endonuclease</keyword>
<evidence type="ECO:0000256" key="1">
    <source>
        <dbReference type="ARBA" id="ARBA00002663"/>
    </source>
</evidence>
<accession>H3NIK1</accession>
<dbReference type="GO" id="GO:0001682">
    <property type="term" value="P:tRNA 5'-leader removal"/>
    <property type="evidence" value="ECO:0007669"/>
    <property type="project" value="UniProtKB-UniRule"/>
</dbReference>
<evidence type="ECO:0000256" key="3">
    <source>
        <dbReference type="ARBA" id="ARBA00022722"/>
    </source>
</evidence>
<dbReference type="EMBL" id="AGEG01000006">
    <property type="protein sequence ID" value="EHR37511.1"/>
    <property type="molecule type" value="Genomic_DNA"/>
</dbReference>
<comment type="catalytic activity">
    <reaction evidence="7">
        <text>Endonucleolytic cleavage of RNA, removing 5'-extranucleotides from tRNA precursor.</text>
        <dbReference type="EC" id="3.1.26.5"/>
    </reaction>
</comment>
<evidence type="ECO:0000256" key="8">
    <source>
        <dbReference type="NCBIfam" id="TIGR00188"/>
    </source>
</evidence>
<evidence type="ECO:0000313" key="10">
    <source>
        <dbReference type="Proteomes" id="UP000006190"/>
    </source>
</evidence>
<keyword evidence="2 7" id="KW-0819">tRNA processing</keyword>
<keyword evidence="5 7" id="KW-0378">Hydrolase</keyword>
<comment type="subunit">
    <text evidence="7">Consists of a catalytic RNA component (M1 or rnpB) and a protein subunit.</text>
</comment>
<dbReference type="SUPFAM" id="SSF54211">
    <property type="entry name" value="Ribosomal protein S5 domain 2-like"/>
    <property type="match status" value="1"/>
</dbReference>
<evidence type="ECO:0000256" key="7">
    <source>
        <dbReference type="HAMAP-Rule" id="MF_00227"/>
    </source>
</evidence>
<keyword evidence="6 7" id="KW-0694">RNA-binding</keyword>
<evidence type="ECO:0000256" key="2">
    <source>
        <dbReference type="ARBA" id="ARBA00022694"/>
    </source>
</evidence>
<evidence type="ECO:0000256" key="6">
    <source>
        <dbReference type="ARBA" id="ARBA00022884"/>
    </source>
</evidence>
<dbReference type="STRING" id="883113.HMPREF9708_00690"/>
<dbReference type="PANTHER" id="PTHR33992:SF1">
    <property type="entry name" value="RIBONUCLEASE P PROTEIN COMPONENT"/>
    <property type="match status" value="1"/>
</dbReference>
<keyword evidence="10" id="KW-1185">Reference proteome</keyword>
<comment type="similarity">
    <text evidence="7">Belongs to the RnpA family.</text>
</comment>
<evidence type="ECO:0000256" key="5">
    <source>
        <dbReference type="ARBA" id="ARBA00022801"/>
    </source>
</evidence>
<dbReference type="Gene3D" id="3.30.230.10">
    <property type="match status" value="1"/>
</dbReference>
<organism evidence="9 10">
    <name type="scientific">Facklamia languida CCUG 37842</name>
    <dbReference type="NCBI Taxonomy" id="883113"/>
    <lineage>
        <taxon>Bacteria</taxon>
        <taxon>Bacillati</taxon>
        <taxon>Bacillota</taxon>
        <taxon>Bacilli</taxon>
        <taxon>Lactobacillales</taxon>
        <taxon>Aerococcaceae</taxon>
        <taxon>Facklamia</taxon>
    </lineage>
</organism>
<dbReference type="GO" id="GO:0042781">
    <property type="term" value="F:3'-tRNA processing endoribonuclease activity"/>
    <property type="evidence" value="ECO:0007669"/>
    <property type="project" value="TreeGrafter"/>
</dbReference>
<gene>
    <name evidence="7" type="primary">rnpA</name>
    <name evidence="9" type="ORF">HMPREF9708_00690</name>
</gene>
<dbReference type="GO" id="GO:0004526">
    <property type="term" value="F:ribonuclease P activity"/>
    <property type="evidence" value="ECO:0007669"/>
    <property type="project" value="UniProtKB-UniRule"/>
</dbReference>
<dbReference type="HOGENOM" id="CLU_117179_9_1_9"/>
<dbReference type="Pfam" id="PF00825">
    <property type="entry name" value="Ribonuclease_P"/>
    <property type="match status" value="1"/>
</dbReference>
<dbReference type="GO" id="GO:0000049">
    <property type="term" value="F:tRNA binding"/>
    <property type="evidence" value="ECO:0007669"/>
    <property type="project" value="UniProtKB-UniRule"/>
</dbReference>
<dbReference type="PANTHER" id="PTHR33992">
    <property type="entry name" value="RIBONUCLEASE P PROTEIN COMPONENT"/>
    <property type="match status" value="1"/>
</dbReference>
<evidence type="ECO:0000256" key="4">
    <source>
        <dbReference type="ARBA" id="ARBA00022759"/>
    </source>
</evidence>
<dbReference type="AlphaFoldDB" id="H3NIK1"/>
<dbReference type="NCBIfam" id="TIGR00188">
    <property type="entry name" value="rnpA"/>
    <property type="match status" value="1"/>
</dbReference>
<dbReference type="PATRIC" id="fig|883113.3.peg.691"/>
<evidence type="ECO:0000313" key="9">
    <source>
        <dbReference type="EMBL" id="EHR37511.1"/>
    </source>
</evidence>
<dbReference type="RefSeq" id="WP_006308717.1">
    <property type="nucleotide sequence ID" value="NZ_JH601133.1"/>
</dbReference>
<dbReference type="InterPro" id="IPR020568">
    <property type="entry name" value="Ribosomal_Su5_D2-typ_SF"/>
</dbReference>
<dbReference type="InterPro" id="IPR020539">
    <property type="entry name" value="RNase_P_CS"/>
</dbReference>
<comment type="caution">
    <text evidence="9">The sequence shown here is derived from an EMBL/GenBank/DDBJ whole genome shotgun (WGS) entry which is preliminary data.</text>
</comment>
<dbReference type="PROSITE" id="PS00648">
    <property type="entry name" value="RIBONUCLEASE_P"/>
    <property type="match status" value="1"/>
</dbReference>
<dbReference type="Proteomes" id="UP000006190">
    <property type="component" value="Unassembled WGS sequence"/>
</dbReference>
<dbReference type="InterPro" id="IPR000100">
    <property type="entry name" value="RNase_P"/>
</dbReference>
<proteinExistence type="inferred from homology"/>
<comment type="function">
    <text evidence="1 7">RNaseP catalyzes the removal of the 5'-leader sequence from pre-tRNA to produce the mature 5'-terminus. It can also cleave other RNA substrates such as 4.5S RNA. The protein component plays an auxiliary but essential role in vivo by binding to the 5'-leader sequence and broadening the substrate specificity of the ribozyme.</text>
</comment>
<dbReference type="EC" id="3.1.26.5" evidence="7 8"/>
<keyword evidence="3 7" id="KW-0540">Nuclease</keyword>
<reference evidence="9 10" key="1">
    <citation type="submission" date="2012-01" db="EMBL/GenBank/DDBJ databases">
        <title>The Genome Sequence of Facklamia languida CCUG 37842.</title>
        <authorList>
            <consortium name="The Broad Institute Genome Sequencing Platform"/>
            <person name="Earl A."/>
            <person name="Ward D."/>
            <person name="Feldgarden M."/>
            <person name="Gevers D."/>
            <person name="Huys G."/>
            <person name="Young S.K."/>
            <person name="Zeng Q."/>
            <person name="Gargeya S."/>
            <person name="Fitzgerald M."/>
            <person name="Haas B."/>
            <person name="Abouelleil A."/>
            <person name="Alvarado L."/>
            <person name="Arachchi H.M."/>
            <person name="Berlin A."/>
            <person name="Chapman S.B."/>
            <person name="Gearin G."/>
            <person name="Goldberg J."/>
            <person name="Griggs A."/>
            <person name="Gujja S."/>
            <person name="Hansen M."/>
            <person name="Heiman D."/>
            <person name="Howarth C."/>
            <person name="Larimer J."/>
            <person name="Lui A."/>
            <person name="MacDonald P.J.P."/>
            <person name="McCowen C."/>
            <person name="Montmayeur A."/>
            <person name="Murphy C."/>
            <person name="Neiman D."/>
            <person name="Pearson M."/>
            <person name="Priest M."/>
            <person name="Roberts A."/>
            <person name="Saif S."/>
            <person name="Shea T."/>
            <person name="Sisk P."/>
            <person name="Stolte C."/>
            <person name="Sykes S."/>
            <person name="Wortman J."/>
            <person name="Nusbaum C."/>
            <person name="Birren B."/>
        </authorList>
    </citation>
    <scope>NUCLEOTIDE SEQUENCE [LARGE SCALE GENOMIC DNA]</scope>
    <source>
        <strain evidence="9 10">CCUG 37842</strain>
    </source>
</reference>